<evidence type="ECO:0000313" key="3">
    <source>
        <dbReference type="Proteomes" id="UP000799772"/>
    </source>
</evidence>
<reference evidence="2" key="1">
    <citation type="journal article" date="2020" name="Stud. Mycol.">
        <title>101 Dothideomycetes genomes: a test case for predicting lifestyles and emergence of pathogens.</title>
        <authorList>
            <person name="Haridas S."/>
            <person name="Albert R."/>
            <person name="Binder M."/>
            <person name="Bloem J."/>
            <person name="Labutti K."/>
            <person name="Salamov A."/>
            <person name="Andreopoulos B."/>
            <person name="Baker S."/>
            <person name="Barry K."/>
            <person name="Bills G."/>
            <person name="Bluhm B."/>
            <person name="Cannon C."/>
            <person name="Castanera R."/>
            <person name="Culley D."/>
            <person name="Daum C."/>
            <person name="Ezra D."/>
            <person name="Gonzalez J."/>
            <person name="Henrissat B."/>
            <person name="Kuo A."/>
            <person name="Liang C."/>
            <person name="Lipzen A."/>
            <person name="Lutzoni F."/>
            <person name="Magnuson J."/>
            <person name="Mondo S."/>
            <person name="Nolan M."/>
            <person name="Ohm R."/>
            <person name="Pangilinan J."/>
            <person name="Park H.-J."/>
            <person name="Ramirez L."/>
            <person name="Alfaro M."/>
            <person name="Sun H."/>
            <person name="Tritt A."/>
            <person name="Yoshinaga Y."/>
            <person name="Zwiers L.-H."/>
            <person name="Turgeon B."/>
            <person name="Goodwin S."/>
            <person name="Spatafora J."/>
            <person name="Crous P."/>
            <person name="Grigoriev I."/>
        </authorList>
    </citation>
    <scope>NUCLEOTIDE SEQUENCE</scope>
    <source>
        <strain evidence="2">CBS 133067</strain>
    </source>
</reference>
<organism evidence="2 3">
    <name type="scientific">Rhizodiscina lignyota</name>
    <dbReference type="NCBI Taxonomy" id="1504668"/>
    <lineage>
        <taxon>Eukaryota</taxon>
        <taxon>Fungi</taxon>
        <taxon>Dikarya</taxon>
        <taxon>Ascomycota</taxon>
        <taxon>Pezizomycotina</taxon>
        <taxon>Dothideomycetes</taxon>
        <taxon>Pleosporomycetidae</taxon>
        <taxon>Aulographales</taxon>
        <taxon>Rhizodiscinaceae</taxon>
        <taxon>Rhizodiscina</taxon>
    </lineage>
</organism>
<feature type="signal peptide" evidence="1">
    <location>
        <begin position="1"/>
        <end position="20"/>
    </location>
</feature>
<name>A0A9P4I5X2_9PEZI</name>
<dbReference type="EMBL" id="ML978143">
    <property type="protein sequence ID" value="KAF2092672.1"/>
    <property type="molecule type" value="Genomic_DNA"/>
</dbReference>
<accession>A0A9P4I5X2</accession>
<evidence type="ECO:0000313" key="2">
    <source>
        <dbReference type="EMBL" id="KAF2092672.1"/>
    </source>
</evidence>
<proteinExistence type="predicted"/>
<dbReference type="AlphaFoldDB" id="A0A9P4I5X2"/>
<keyword evidence="3" id="KW-1185">Reference proteome</keyword>
<sequence length="117" mass="12500">MKFILFVPILVLFAATSTYAASHQERSPTSSTPYPQPTPTYRACGGFRITPLPCPKDDVCIDDPRSGGCGMACDAPGICVKDVPCKVRDGKRSCSKGMICVDDPRVGEGEKNKGICV</sequence>
<comment type="caution">
    <text evidence="2">The sequence shown here is derived from an EMBL/GenBank/DDBJ whole genome shotgun (WGS) entry which is preliminary data.</text>
</comment>
<dbReference type="OrthoDB" id="3799394at2759"/>
<dbReference type="Proteomes" id="UP000799772">
    <property type="component" value="Unassembled WGS sequence"/>
</dbReference>
<keyword evidence="1" id="KW-0732">Signal</keyword>
<protein>
    <submittedName>
        <fullName evidence="2">Uncharacterized protein</fullName>
    </submittedName>
</protein>
<evidence type="ECO:0000256" key="1">
    <source>
        <dbReference type="SAM" id="SignalP"/>
    </source>
</evidence>
<feature type="chain" id="PRO_5040155818" evidence="1">
    <location>
        <begin position="21"/>
        <end position="117"/>
    </location>
</feature>
<gene>
    <name evidence="2" type="ORF">NA57DRAFT_62198</name>
</gene>